<dbReference type="PANTHER" id="PTHR43273">
    <property type="entry name" value="ANAEROBIC SULFATASE-MATURATING ENZYME HOMOLOG ASLB-RELATED"/>
    <property type="match status" value="1"/>
</dbReference>
<dbReference type="InterPro" id="IPR007197">
    <property type="entry name" value="rSAM"/>
</dbReference>
<dbReference type="GO" id="GO:0051536">
    <property type="term" value="F:iron-sulfur cluster binding"/>
    <property type="evidence" value="ECO:0007669"/>
    <property type="project" value="UniProtKB-KW"/>
</dbReference>
<evidence type="ECO:0000256" key="3">
    <source>
        <dbReference type="ARBA" id="ARBA00022723"/>
    </source>
</evidence>
<feature type="domain" description="Radical SAM core" evidence="7">
    <location>
        <begin position="94"/>
        <end position="330"/>
    </location>
</feature>
<keyword evidence="2" id="KW-0949">S-adenosyl-L-methionine</keyword>
<dbReference type="InterPro" id="IPR013785">
    <property type="entry name" value="Aldolase_TIM"/>
</dbReference>
<comment type="caution">
    <text evidence="8">The sequence shown here is derived from an EMBL/GenBank/DDBJ whole genome shotgun (WGS) entry which is preliminary data.</text>
</comment>
<evidence type="ECO:0000256" key="6">
    <source>
        <dbReference type="ARBA" id="ARBA00023601"/>
    </source>
</evidence>
<keyword evidence="5" id="KW-0411">Iron-sulfur</keyword>
<keyword evidence="9" id="KW-1185">Reference proteome</keyword>
<dbReference type="PROSITE" id="PS51918">
    <property type="entry name" value="RADICAL_SAM"/>
    <property type="match status" value="1"/>
</dbReference>
<dbReference type="SFLD" id="SFLDG01386">
    <property type="entry name" value="main_SPASM_domain-containing"/>
    <property type="match status" value="1"/>
</dbReference>
<keyword evidence="3" id="KW-0479">Metal-binding</keyword>
<dbReference type="SFLD" id="SFLDG01067">
    <property type="entry name" value="SPASM/twitch_domain_containing"/>
    <property type="match status" value="1"/>
</dbReference>
<comment type="cofactor">
    <cofactor evidence="1">
        <name>[4Fe-4S] cluster</name>
        <dbReference type="ChEBI" id="CHEBI:49883"/>
    </cofactor>
</comment>
<evidence type="ECO:0000256" key="1">
    <source>
        <dbReference type="ARBA" id="ARBA00001966"/>
    </source>
</evidence>
<dbReference type="CDD" id="cd01335">
    <property type="entry name" value="Radical_SAM"/>
    <property type="match status" value="1"/>
</dbReference>
<dbReference type="InterPro" id="IPR023867">
    <property type="entry name" value="Sulphatase_maturase_rSAM"/>
</dbReference>
<dbReference type="Proteomes" id="UP000324797">
    <property type="component" value="Unassembled WGS sequence"/>
</dbReference>
<evidence type="ECO:0000259" key="7">
    <source>
        <dbReference type="PROSITE" id="PS51918"/>
    </source>
</evidence>
<dbReference type="Gene3D" id="3.20.20.70">
    <property type="entry name" value="Aldolase class I"/>
    <property type="match status" value="1"/>
</dbReference>
<dbReference type="InterPro" id="IPR024023">
    <property type="entry name" value="rSAM_paired_HxsB"/>
</dbReference>
<dbReference type="Pfam" id="PF04055">
    <property type="entry name" value="Radical_SAM"/>
    <property type="match status" value="1"/>
</dbReference>
<proteinExistence type="inferred from homology"/>
<dbReference type="EMBL" id="VSTH01000154">
    <property type="protein sequence ID" value="TYO61860.1"/>
    <property type="molecule type" value="Genomic_DNA"/>
</dbReference>
<dbReference type="RefSeq" id="WP_148744279.1">
    <property type="nucleotide sequence ID" value="NZ_VSTH01000154.1"/>
</dbReference>
<dbReference type="PANTHER" id="PTHR43273:SF3">
    <property type="entry name" value="ANAEROBIC SULFATASE-MATURATING ENZYME HOMOLOG ASLB-RELATED"/>
    <property type="match status" value="1"/>
</dbReference>
<accession>A0A5S4YBQ6</accession>
<evidence type="ECO:0000256" key="4">
    <source>
        <dbReference type="ARBA" id="ARBA00023004"/>
    </source>
</evidence>
<dbReference type="InterPro" id="IPR006638">
    <property type="entry name" value="Elp3/MiaA/NifB-like_rSAM"/>
</dbReference>
<dbReference type="SMART" id="SM00729">
    <property type="entry name" value="Elp3"/>
    <property type="match status" value="1"/>
</dbReference>
<dbReference type="NCBIfam" id="TIGR03978">
    <property type="entry name" value="rSAM_paired_1"/>
    <property type="match status" value="1"/>
</dbReference>
<dbReference type="GO" id="GO:0016491">
    <property type="term" value="F:oxidoreductase activity"/>
    <property type="evidence" value="ECO:0007669"/>
    <property type="project" value="InterPro"/>
</dbReference>
<evidence type="ECO:0000313" key="8">
    <source>
        <dbReference type="EMBL" id="TYO61860.1"/>
    </source>
</evidence>
<dbReference type="SFLD" id="SFLDS00029">
    <property type="entry name" value="Radical_SAM"/>
    <property type="match status" value="1"/>
</dbReference>
<name>A0A5S4YBQ6_9BRAD</name>
<gene>
    <name evidence="8" type="primary">hxsB</name>
    <name evidence="8" type="ORF">FXV83_36010</name>
</gene>
<dbReference type="InterPro" id="IPR058240">
    <property type="entry name" value="rSAM_sf"/>
</dbReference>
<evidence type="ECO:0000313" key="9">
    <source>
        <dbReference type="Proteomes" id="UP000324797"/>
    </source>
</evidence>
<comment type="similarity">
    <text evidence="6">Belongs to the radical SAM superfamily. Anaerobic sulfatase-maturating enzyme family.</text>
</comment>
<dbReference type="GO" id="GO:0046872">
    <property type="term" value="F:metal ion binding"/>
    <property type="evidence" value="ECO:0007669"/>
    <property type="project" value="UniProtKB-KW"/>
</dbReference>
<protein>
    <submittedName>
        <fullName evidence="8">His-Xaa-Ser system radical SAM maturase HxsB</fullName>
    </submittedName>
</protein>
<dbReference type="AlphaFoldDB" id="A0A5S4YBQ6"/>
<dbReference type="SUPFAM" id="SSF102114">
    <property type="entry name" value="Radical SAM enzymes"/>
    <property type="match status" value="1"/>
</dbReference>
<evidence type="ECO:0000256" key="2">
    <source>
        <dbReference type="ARBA" id="ARBA00022691"/>
    </source>
</evidence>
<sequence>MARFLAAEAFSSSNDELALLPFHFERTGTEQFLVSNMVGDFIRLTENEINRLIDLKLKPGDGLYEKAYAAHLITGSLQKGQRQLLALRLRSRMSFLREVTPLHMFVVTLRCEHSCPYCQVSRQSTDRSRFDMSEATAQRALDIAFESKSSRIKIEFQGGEPLLNFSLIKTIVSAAHSRSGTLGKKVDFVIATNLALLDDAVLEFCKANDILLSTSLDGPADLHNKNRPRPGGNSYELAVAGIRRAQEALGPDRVGALMTTTEASLGRVDEIIEEYLKLGLDGIFLRPLSPFGFAIKTKQYQRYDAKSWLEFYKRGLRHILDINHHGTPFREFYSALILTRMLTDKPIGYVDLRSPAGIGIGALVYNYDGSVFASDEGRMLAETGDNSFRLGHVDQDDYRSLVLSDRLVDAISASLTQCAPECSTCVFESHCGANPVHHHATQGEALGIKPLSDFCARQKGIMHHLLQLLDESPRDAAILRRWAGA</sequence>
<evidence type="ECO:0000256" key="5">
    <source>
        <dbReference type="ARBA" id="ARBA00023014"/>
    </source>
</evidence>
<organism evidence="8 9">
    <name type="scientific">Bradyrhizobium hipponense</name>
    <dbReference type="NCBI Taxonomy" id="2605638"/>
    <lineage>
        <taxon>Bacteria</taxon>
        <taxon>Pseudomonadati</taxon>
        <taxon>Pseudomonadota</taxon>
        <taxon>Alphaproteobacteria</taxon>
        <taxon>Hyphomicrobiales</taxon>
        <taxon>Nitrobacteraceae</taxon>
        <taxon>Bradyrhizobium</taxon>
    </lineage>
</organism>
<keyword evidence="4" id="KW-0408">Iron</keyword>
<dbReference type="SFLD" id="SFLDG01384">
    <property type="entry name" value="thioether_bond_formation_requi"/>
    <property type="match status" value="1"/>
</dbReference>
<reference evidence="8 9" key="1">
    <citation type="submission" date="2019-08" db="EMBL/GenBank/DDBJ databases">
        <title>Bradyrhizobium hipponensis sp. nov., a rhizobium isolated from a Lupinus angustifolius root nodule in Tunisia.</title>
        <authorList>
            <person name="Off K."/>
            <person name="Rejili M."/>
            <person name="Mars M."/>
            <person name="Brachmann A."/>
            <person name="Marin M."/>
        </authorList>
    </citation>
    <scope>NUCLEOTIDE SEQUENCE [LARGE SCALE GENOMIC DNA]</scope>
    <source>
        <strain evidence="9">aSej3</strain>
    </source>
</reference>